<dbReference type="AlphaFoldDB" id="A0A7J6MAR9"/>
<comment type="similarity">
    <text evidence="1">Belongs to the short-chain dehydrogenases/reductases (SDR) family.</text>
</comment>
<accession>A0A7J6MAR9</accession>
<reference evidence="5 6" key="1">
    <citation type="submission" date="2020-04" db="EMBL/GenBank/DDBJ databases">
        <title>Perkinsus olseni comparative genomics.</title>
        <authorList>
            <person name="Bogema D.R."/>
        </authorList>
    </citation>
    <scope>NUCLEOTIDE SEQUENCE [LARGE SCALE GENOMIC DNA]</scope>
    <source>
        <strain evidence="5">ATCC PRA-179</strain>
    </source>
</reference>
<evidence type="ECO:0000256" key="2">
    <source>
        <dbReference type="ARBA" id="ARBA00023002"/>
    </source>
</evidence>
<feature type="signal peptide" evidence="3">
    <location>
        <begin position="1"/>
        <end position="19"/>
    </location>
</feature>
<evidence type="ECO:0000256" key="3">
    <source>
        <dbReference type="SAM" id="SignalP"/>
    </source>
</evidence>
<comment type="caution">
    <text evidence="5">The sequence shown here is derived from an EMBL/GenBank/DDBJ whole genome shotgun (WGS) entry which is preliminary data.</text>
</comment>
<feature type="domain" description="N-acetyltransferase" evidence="4">
    <location>
        <begin position="30"/>
        <end position="196"/>
    </location>
</feature>
<keyword evidence="3" id="KW-0732">Signal</keyword>
<dbReference type="GO" id="GO:0016747">
    <property type="term" value="F:acyltransferase activity, transferring groups other than amino-acyl groups"/>
    <property type="evidence" value="ECO:0007669"/>
    <property type="project" value="InterPro"/>
</dbReference>
<dbReference type="PANTHER" id="PTHR24320">
    <property type="entry name" value="RETINOL DEHYDROGENASE"/>
    <property type="match status" value="1"/>
</dbReference>
<dbReference type="PROSITE" id="PS51186">
    <property type="entry name" value="GNAT"/>
    <property type="match status" value="1"/>
</dbReference>
<dbReference type="GO" id="GO:0016491">
    <property type="term" value="F:oxidoreductase activity"/>
    <property type="evidence" value="ECO:0007669"/>
    <property type="project" value="UniProtKB-KW"/>
</dbReference>
<feature type="chain" id="PRO_5029863516" description="N-acetyltransferase domain-containing protein" evidence="3">
    <location>
        <begin position="20"/>
        <end position="517"/>
    </location>
</feature>
<evidence type="ECO:0000313" key="6">
    <source>
        <dbReference type="Proteomes" id="UP000570595"/>
    </source>
</evidence>
<dbReference type="CDD" id="cd05233">
    <property type="entry name" value="SDR_c"/>
    <property type="match status" value="1"/>
</dbReference>
<evidence type="ECO:0000313" key="5">
    <source>
        <dbReference type="EMBL" id="KAF4668624.1"/>
    </source>
</evidence>
<dbReference type="Pfam" id="PF00106">
    <property type="entry name" value="adh_short"/>
    <property type="match status" value="1"/>
</dbReference>
<evidence type="ECO:0000256" key="1">
    <source>
        <dbReference type="ARBA" id="ARBA00006484"/>
    </source>
</evidence>
<protein>
    <recommendedName>
        <fullName evidence="4">N-acetyltransferase domain-containing protein</fullName>
    </recommendedName>
</protein>
<dbReference type="PANTHER" id="PTHR24320:SF148">
    <property type="entry name" value="NAD(P)-BINDING ROSSMANN-FOLD SUPERFAMILY PROTEIN"/>
    <property type="match status" value="1"/>
</dbReference>
<dbReference type="Gene3D" id="3.40.630.30">
    <property type="match status" value="1"/>
</dbReference>
<dbReference type="InterPro" id="IPR000182">
    <property type="entry name" value="GNAT_dom"/>
</dbReference>
<dbReference type="SUPFAM" id="SSF55729">
    <property type="entry name" value="Acyl-CoA N-acyltransferases (Nat)"/>
    <property type="match status" value="1"/>
</dbReference>
<dbReference type="InterPro" id="IPR002347">
    <property type="entry name" value="SDR_fam"/>
</dbReference>
<evidence type="ECO:0000259" key="4">
    <source>
        <dbReference type="PROSITE" id="PS51186"/>
    </source>
</evidence>
<keyword evidence="2" id="KW-0560">Oxidoreductase</keyword>
<dbReference type="Gene3D" id="3.40.50.720">
    <property type="entry name" value="NAD(P)-binding Rossmann-like Domain"/>
    <property type="match status" value="1"/>
</dbReference>
<name>A0A7J6MAR9_PEROL</name>
<dbReference type="InterPro" id="IPR016181">
    <property type="entry name" value="Acyl_CoA_acyltransferase"/>
</dbReference>
<dbReference type="Proteomes" id="UP000570595">
    <property type="component" value="Unassembled WGS sequence"/>
</dbReference>
<dbReference type="Pfam" id="PF00583">
    <property type="entry name" value="Acetyltransf_1"/>
    <property type="match status" value="1"/>
</dbReference>
<proteinExistence type="inferred from homology"/>
<dbReference type="OrthoDB" id="2898509at2759"/>
<sequence>MRLFGDLFFEILSFIAVAGHPQYSVVHSWLEEHPLRALDAVVYRKYQSGDDMSLVDKQWSFDCAHHLCWTAVVTGTQTVVGAVEMTIPADHISDAVKKAIEAKMPDPSKKKVDREIGVLDYITVAEAWQKQGIATKLLSESFHYLGATQPKLVAVYLVVKRTNYPAIALYKKSGFVEVLGATSGVGRAVTEILSRYQPQVSLVLLVRDVQAGNKIARTLAERHGVAVPPAVIYCDLTSKASVENATKELGDMWFADGRVPESQGFDAVIHNAGIMLPRDKVISTNLVAPVLMSERLMRARAEASVQRALRMVYVSREASLKEYYDIWVQLREKTRQKLLERAPYTESFEVGDRRQEPYLSAAHMVVGVSGGITRIVDETLQKRSLLVTADDVVSVLGNSATTTQYPDSKRAILSYVASKSGSPSRDPSTKFVACTPGFCNTNLGAPFLPGVLYSALAPFRWLLLRDSTEGAVGVLKALLDTRVENGDFVDSAEVLEHLPRTRPDLFVGEAVKNWAMS</sequence>
<gene>
    <name evidence="5" type="ORF">FOZ61_006090</name>
</gene>
<dbReference type="EMBL" id="JABAHT010000034">
    <property type="protein sequence ID" value="KAF4668624.1"/>
    <property type="molecule type" value="Genomic_DNA"/>
</dbReference>
<dbReference type="SUPFAM" id="SSF51735">
    <property type="entry name" value="NAD(P)-binding Rossmann-fold domains"/>
    <property type="match status" value="1"/>
</dbReference>
<organism evidence="5 6">
    <name type="scientific">Perkinsus olseni</name>
    <name type="common">Perkinsus atlanticus</name>
    <dbReference type="NCBI Taxonomy" id="32597"/>
    <lineage>
        <taxon>Eukaryota</taxon>
        <taxon>Sar</taxon>
        <taxon>Alveolata</taxon>
        <taxon>Perkinsozoa</taxon>
        <taxon>Perkinsea</taxon>
        <taxon>Perkinsida</taxon>
        <taxon>Perkinsidae</taxon>
        <taxon>Perkinsus</taxon>
    </lineage>
</organism>
<dbReference type="InterPro" id="IPR036291">
    <property type="entry name" value="NAD(P)-bd_dom_sf"/>
</dbReference>